<evidence type="ECO:0000256" key="4">
    <source>
        <dbReference type="ARBA" id="ARBA00023163"/>
    </source>
</evidence>
<dbReference type="InterPro" id="IPR036390">
    <property type="entry name" value="WH_DNA-bd_sf"/>
</dbReference>
<organism evidence="8">
    <name type="scientific">Proteinivorax tanatarense</name>
    <dbReference type="NCBI Taxonomy" id="1260629"/>
    <lineage>
        <taxon>Bacteria</taxon>
        <taxon>Bacillati</taxon>
        <taxon>Bacillota</taxon>
        <taxon>Clostridia</taxon>
        <taxon>Eubacteriales</taxon>
        <taxon>Proteinivoracaceae</taxon>
        <taxon>Proteinivorax</taxon>
    </lineage>
</organism>
<reference evidence="8" key="2">
    <citation type="submission" date="2024-06" db="EMBL/GenBank/DDBJ databases">
        <authorList>
            <person name="Petrova K.O."/>
            <person name="Toshchakov S.V."/>
            <person name="Boltjanskaja Y.V."/>
            <person name="Kevbrin V."/>
        </authorList>
    </citation>
    <scope>NUCLEOTIDE SEQUENCE</scope>
    <source>
        <strain evidence="8">Z-910T</strain>
    </source>
</reference>
<dbReference type="GO" id="GO:0045892">
    <property type="term" value="P:negative regulation of DNA-templated transcription"/>
    <property type="evidence" value="ECO:0007669"/>
    <property type="project" value="InterPro"/>
</dbReference>
<keyword evidence="3" id="KW-0238">DNA-binding</keyword>
<dbReference type="GO" id="GO:0045982">
    <property type="term" value="P:negative regulation of purine nucleobase metabolic process"/>
    <property type="evidence" value="ECO:0007669"/>
    <property type="project" value="InterPro"/>
</dbReference>
<sequence>MGKYKRSERTVMLSKRLLENPNKIYPLKEFAKDMGVAKSSMSEDIKLISNLFKEKKFGEIETTYGALGGVRYKPYTNQEGSKEILDNLKEVLQDSNRVLPGGYLYYSDVIYNPQIVEKLGLLFATKYKDEKIDYVLTIETKGIPIAMATAKYLDANVVVARRENRVTEGPVTTINYISGSSRRIQAMSLNKRAMQPGKNVLILDDFMKAGGTAKGLSELVKEYNCILQGIGVIIDTEKPRKKLVDEYYYLLKLKNINELKKEISMSTNKVIEDYKP</sequence>
<dbReference type="NCBIfam" id="TIGR01743">
    <property type="entry name" value="purR_Bsub"/>
    <property type="match status" value="1"/>
</dbReference>
<name>A0AAU7VLH5_9FIRM</name>
<dbReference type="PANTHER" id="PTHR43864:SF2">
    <property type="entry name" value="PUR OPERON REPRESSOR"/>
    <property type="match status" value="1"/>
</dbReference>
<evidence type="ECO:0000256" key="2">
    <source>
        <dbReference type="ARBA" id="ARBA00023015"/>
    </source>
</evidence>
<dbReference type="SUPFAM" id="SSF53271">
    <property type="entry name" value="PRTase-like"/>
    <property type="match status" value="1"/>
</dbReference>
<protein>
    <submittedName>
        <fullName evidence="8">Pur operon repressor</fullName>
    </submittedName>
</protein>
<dbReference type="InterPro" id="IPR036388">
    <property type="entry name" value="WH-like_DNA-bd_sf"/>
</dbReference>
<reference evidence="8" key="1">
    <citation type="journal article" date="2013" name="Extremophiles">
        <title>Proteinivorax tanatarense gen. nov., sp. nov., an anaerobic, haloalkaliphilic, proteolytic bacterium isolated from a decaying algal bloom, and proposal of Proteinivoraceae fam. nov.</title>
        <authorList>
            <person name="Kevbrin V."/>
            <person name="Boltyanskaya Y."/>
            <person name="Zhilina T."/>
            <person name="Kolganova T."/>
            <person name="Lavrentjeva E."/>
            <person name="Kuznetsov B."/>
        </authorList>
    </citation>
    <scope>NUCLEOTIDE SEQUENCE</scope>
    <source>
        <strain evidence="8">Z-910T</strain>
    </source>
</reference>
<dbReference type="InterPro" id="IPR010078">
    <property type="entry name" value="PurR_Bsub"/>
</dbReference>
<evidence type="ECO:0000259" key="7">
    <source>
        <dbReference type="Pfam" id="PF09182"/>
    </source>
</evidence>
<proteinExistence type="inferred from homology"/>
<evidence type="ECO:0000259" key="6">
    <source>
        <dbReference type="Pfam" id="PF00156"/>
    </source>
</evidence>
<dbReference type="Gene3D" id="3.40.50.2020">
    <property type="match status" value="1"/>
</dbReference>
<dbReference type="PANTHER" id="PTHR43864">
    <property type="entry name" value="HYPOXANTHINE/GUANINE PHOSPHORIBOSYLTRANSFERASE"/>
    <property type="match status" value="1"/>
</dbReference>
<gene>
    <name evidence="8" type="primary">purR</name>
    <name evidence="8" type="ORF">PRVXT_000069</name>
</gene>
<dbReference type="InterPro" id="IPR015265">
    <property type="entry name" value="PuR_N"/>
</dbReference>
<dbReference type="InterPro" id="IPR029057">
    <property type="entry name" value="PRTase-like"/>
</dbReference>
<dbReference type="EMBL" id="CP158367">
    <property type="protein sequence ID" value="XBX74981.1"/>
    <property type="molecule type" value="Genomic_DNA"/>
</dbReference>
<evidence type="ECO:0000256" key="1">
    <source>
        <dbReference type="ARBA" id="ARBA00011738"/>
    </source>
</evidence>
<comment type="subunit">
    <text evidence="1">Homodimer.</text>
</comment>
<keyword evidence="2" id="KW-0805">Transcription regulation</keyword>
<dbReference type="Pfam" id="PF09182">
    <property type="entry name" value="PuR_N"/>
    <property type="match status" value="1"/>
</dbReference>
<dbReference type="InterPro" id="IPR000836">
    <property type="entry name" value="PRTase_dom"/>
</dbReference>
<comment type="similarity">
    <text evidence="5">Belongs to the purine/pyrimidine phosphoribosyltransferase family. PurR subfamily.</text>
</comment>
<feature type="domain" description="Bacterial purine repressor N-terminal" evidence="7">
    <location>
        <begin position="5"/>
        <end position="74"/>
    </location>
</feature>
<evidence type="ECO:0000313" key="8">
    <source>
        <dbReference type="EMBL" id="XBX74981.1"/>
    </source>
</evidence>
<evidence type="ECO:0000256" key="3">
    <source>
        <dbReference type="ARBA" id="ARBA00023125"/>
    </source>
</evidence>
<dbReference type="GO" id="GO:0003677">
    <property type="term" value="F:DNA binding"/>
    <property type="evidence" value="ECO:0007669"/>
    <property type="project" value="UniProtKB-KW"/>
</dbReference>
<dbReference type="Gene3D" id="1.10.10.10">
    <property type="entry name" value="Winged helix-like DNA-binding domain superfamily/Winged helix DNA-binding domain"/>
    <property type="match status" value="1"/>
</dbReference>
<dbReference type="CDD" id="cd06223">
    <property type="entry name" value="PRTases_typeI"/>
    <property type="match status" value="1"/>
</dbReference>
<dbReference type="InterPro" id="IPR050118">
    <property type="entry name" value="Pur/Pyrimidine_PRTase"/>
</dbReference>
<dbReference type="SUPFAM" id="SSF46785">
    <property type="entry name" value="Winged helix' DNA-binding domain"/>
    <property type="match status" value="1"/>
</dbReference>
<dbReference type="AlphaFoldDB" id="A0AAU7VLH5"/>
<dbReference type="RefSeq" id="WP_350343728.1">
    <property type="nucleotide sequence ID" value="NZ_CP158367.1"/>
</dbReference>
<dbReference type="Pfam" id="PF00156">
    <property type="entry name" value="Pribosyltran"/>
    <property type="match status" value="1"/>
</dbReference>
<feature type="domain" description="Phosphoribosyltransferase" evidence="6">
    <location>
        <begin position="112"/>
        <end position="249"/>
    </location>
</feature>
<accession>A0AAU7VLH5</accession>
<evidence type="ECO:0000256" key="5">
    <source>
        <dbReference type="ARBA" id="ARBA00049656"/>
    </source>
</evidence>
<keyword evidence="4" id="KW-0804">Transcription</keyword>